<evidence type="ECO:0000256" key="2">
    <source>
        <dbReference type="ARBA" id="ARBA00023274"/>
    </source>
</evidence>
<keyword evidence="4" id="KW-1185">Reference proteome</keyword>
<organism evidence="3 4">
    <name type="scientific">Blautia stercoris</name>
    <dbReference type="NCBI Taxonomy" id="871664"/>
    <lineage>
        <taxon>Bacteria</taxon>
        <taxon>Bacillati</taxon>
        <taxon>Bacillota</taxon>
        <taxon>Clostridia</taxon>
        <taxon>Lachnospirales</taxon>
        <taxon>Lachnospiraceae</taxon>
        <taxon>Blautia</taxon>
    </lineage>
</organism>
<protein>
    <submittedName>
        <fullName evidence="3">KOW domain-containing RNA-binding protein</fullName>
    </submittedName>
</protein>
<name>A0ABR7PB68_9FIRM</name>
<gene>
    <name evidence="3" type="ORF">H8712_08605</name>
</gene>
<comment type="caution">
    <text evidence="3">The sequence shown here is derived from an EMBL/GenBank/DDBJ whole genome shotgun (WGS) entry which is preliminary data.</text>
</comment>
<dbReference type="InterPro" id="IPR041985">
    <property type="entry name" value="Ribosomal_eL14_KOW"/>
</dbReference>
<reference evidence="3 4" key="1">
    <citation type="submission" date="2020-08" db="EMBL/GenBank/DDBJ databases">
        <title>Genome public.</title>
        <authorList>
            <person name="Liu C."/>
            <person name="Sun Q."/>
        </authorList>
    </citation>
    <scope>NUCLEOTIDE SEQUENCE [LARGE SCALE GENOMIC DNA]</scope>
    <source>
        <strain evidence="3 4">3_YM_SP_D4_24.mj</strain>
    </source>
</reference>
<accession>A0ABR7PB68</accession>
<dbReference type="RefSeq" id="WP_022303887.1">
    <property type="nucleotide sequence ID" value="NZ_DAWEHX010000083.1"/>
</dbReference>
<keyword evidence="1" id="KW-0689">Ribosomal protein</keyword>
<sequence>MKKLGTGMTAVSLAGHDTGKRYMIMKAEGEYVYLADGKIRTIENQKKKKVKHIQVAYEIAPEIQKLLDEGNELTNERIKRVLKNRKSGQEV</sequence>
<proteinExistence type="predicted"/>
<evidence type="ECO:0000256" key="1">
    <source>
        <dbReference type="ARBA" id="ARBA00022980"/>
    </source>
</evidence>
<dbReference type="InterPro" id="IPR008991">
    <property type="entry name" value="Translation_prot_SH3-like_sf"/>
</dbReference>
<keyword evidence="2" id="KW-0687">Ribonucleoprotein</keyword>
<dbReference type="Proteomes" id="UP000661649">
    <property type="component" value="Unassembled WGS sequence"/>
</dbReference>
<evidence type="ECO:0000313" key="4">
    <source>
        <dbReference type="Proteomes" id="UP000661649"/>
    </source>
</evidence>
<dbReference type="CDD" id="cd06088">
    <property type="entry name" value="KOW_RPL14"/>
    <property type="match status" value="1"/>
</dbReference>
<evidence type="ECO:0000313" key="3">
    <source>
        <dbReference type="EMBL" id="MBC8628677.1"/>
    </source>
</evidence>
<dbReference type="SUPFAM" id="SSF50104">
    <property type="entry name" value="Translation proteins SH3-like domain"/>
    <property type="match status" value="1"/>
</dbReference>
<dbReference type="EMBL" id="JACRTP010000003">
    <property type="protein sequence ID" value="MBC8628677.1"/>
    <property type="molecule type" value="Genomic_DNA"/>
</dbReference>